<dbReference type="Pfam" id="PF00595">
    <property type="entry name" value="PDZ"/>
    <property type="match status" value="4"/>
</dbReference>
<organism evidence="5 6">
    <name type="scientific">Leptobrachium leishanense</name>
    <name type="common">Leishan spiny toad</name>
    <dbReference type="NCBI Taxonomy" id="445787"/>
    <lineage>
        <taxon>Eukaryota</taxon>
        <taxon>Metazoa</taxon>
        <taxon>Chordata</taxon>
        <taxon>Craniata</taxon>
        <taxon>Vertebrata</taxon>
        <taxon>Euteleostomi</taxon>
        <taxon>Amphibia</taxon>
        <taxon>Batrachia</taxon>
        <taxon>Anura</taxon>
        <taxon>Pelobatoidea</taxon>
        <taxon>Megophryidae</taxon>
        <taxon>Leptobrachium</taxon>
    </lineage>
</organism>
<dbReference type="GO" id="GO:0072659">
    <property type="term" value="P:protein localization to plasma membrane"/>
    <property type="evidence" value="ECO:0007669"/>
    <property type="project" value="TreeGrafter"/>
</dbReference>
<sequence>MTEMASPAQPRECLVTKQDGKGYGFFLRVEMEEKGHLIRTVEKGSSADTAGLKDGDRVLRVNDAFVDEKDHNEIVDLIKKSGSSVTLLVLDQASYDILKKKGEDMSKLSKTSGQPAKQPGANPSEKQDSSPPAKQDASPPAKQDAIPPAKQEVTSADSTPKPRICYMVKEGGSYGFSLKSRSGAKGVVLGALAPAGAAAKAGAREGDRIIQLNGKNVENDKQDRITSKVKESGASVVFLLVDKETDDYFLKAKLSITADKADLESLPHKPRIVDLKKDPNGYGFFLRQVKKQKGHFIVDIDAGSPAERAKLKDFDRVLAVNGESVEGFEHERVVEAIRKGGDQIKFLIVDKTTDELYTKAGVSPYLYLKVVKKNEQKDPTPAVIPSVTPSTKPAPAPTQVTPAPTTAAASPDPKNKPRLCQLQKSTDGYGFNLNAIKEVPGTFIKQVVKGGSADTAGLKEEDILVEVNGVNVEKDEYADVITKIKNVSGNLILLVVSQDGYEYYKSHKITIISSMADPLPKKEPPSNNTEKVPLSNTEKSPSSNTVTTPSSNTEKPPSSNTVTTPPSNTVTTPPSNTEKPPSSNTVTTPSSNTEKPPSSNTVTTPSSNTEKPPSSNTVTTPPSNTVTTPPSNTEKPPSSNTVTTPSSNTEKPPSSNTVTTPSSNTEKPQSSNTVTTPPSNTEKPPSSNTVTTPSSNTVTTPLSNTEKPPSSNTVTTPSSNTEKPPSSNAETTPSSNNEKSPSSNVEKTPSSNTENPPSSKAKSAPESTEMVASSPSEKKSEPQPVKDDNIRM</sequence>
<keyword evidence="1" id="KW-0677">Repeat</keyword>
<evidence type="ECO:0000259" key="4">
    <source>
        <dbReference type="PROSITE" id="PS50106"/>
    </source>
</evidence>
<feature type="region of interest" description="Disordered" evidence="3">
    <location>
        <begin position="106"/>
        <end position="158"/>
    </location>
</feature>
<feature type="domain" description="PDZ" evidence="4">
    <location>
        <begin position="163"/>
        <end position="244"/>
    </location>
</feature>
<feature type="domain" description="PDZ" evidence="4">
    <location>
        <begin position="419"/>
        <end position="499"/>
    </location>
</feature>
<feature type="compositionally biased region" description="Low complexity" evidence="3">
    <location>
        <begin position="391"/>
        <end position="412"/>
    </location>
</feature>
<feature type="compositionally biased region" description="Basic and acidic residues" evidence="3">
    <location>
        <begin position="776"/>
        <end position="792"/>
    </location>
</feature>
<protein>
    <submittedName>
        <fullName evidence="5">PDZ domain containing 1</fullName>
    </submittedName>
</protein>
<reference evidence="5" key="2">
    <citation type="submission" date="2025-09" db="UniProtKB">
        <authorList>
            <consortium name="Ensembl"/>
        </authorList>
    </citation>
    <scope>IDENTIFICATION</scope>
</reference>
<feature type="domain" description="PDZ" evidence="4">
    <location>
        <begin position="272"/>
        <end position="352"/>
    </location>
</feature>
<dbReference type="PANTHER" id="PTHR14191">
    <property type="entry name" value="PDZ DOMAIN CONTAINING PROTEIN"/>
    <property type="match status" value="1"/>
</dbReference>
<dbReference type="AlphaFoldDB" id="A0A8C5LML9"/>
<gene>
    <name evidence="5" type="primary">PDZK1</name>
</gene>
<feature type="domain" description="PDZ" evidence="4">
    <location>
        <begin position="12"/>
        <end position="93"/>
    </location>
</feature>
<dbReference type="PANTHER" id="PTHR14191:SF6">
    <property type="entry name" value="NA(+)_H(+) EXCHANGE REGULATORY COFACTOR NHE-RF3-RELATED"/>
    <property type="match status" value="1"/>
</dbReference>
<evidence type="ECO:0000313" key="5">
    <source>
        <dbReference type="Ensembl" id="ENSLLEP00000002397.1"/>
    </source>
</evidence>
<evidence type="ECO:0000313" key="6">
    <source>
        <dbReference type="Proteomes" id="UP000694569"/>
    </source>
</evidence>
<dbReference type="SMART" id="SM00228">
    <property type="entry name" value="PDZ"/>
    <property type="match status" value="4"/>
</dbReference>
<name>A0A8C5LML9_9ANUR</name>
<dbReference type="Ensembl" id="ENSLLET00000002499.1">
    <property type="protein sequence ID" value="ENSLLEP00000002397.1"/>
    <property type="gene ID" value="ENSLLEG00000001553.1"/>
</dbReference>
<dbReference type="InterPro" id="IPR051067">
    <property type="entry name" value="NHER"/>
</dbReference>
<feature type="compositionally biased region" description="Polar residues" evidence="3">
    <location>
        <begin position="722"/>
        <end position="732"/>
    </location>
</feature>
<dbReference type="InterPro" id="IPR001478">
    <property type="entry name" value="PDZ"/>
</dbReference>
<feature type="compositionally biased region" description="Low complexity" evidence="3">
    <location>
        <begin position="733"/>
        <end position="765"/>
    </location>
</feature>
<feature type="compositionally biased region" description="Polar residues" evidence="3">
    <location>
        <begin position="525"/>
        <end position="539"/>
    </location>
</feature>
<feature type="compositionally biased region" description="Low complexity" evidence="3">
    <location>
        <begin position="540"/>
        <end position="721"/>
    </location>
</feature>
<evidence type="ECO:0000256" key="2">
    <source>
        <dbReference type="ARBA" id="ARBA00038110"/>
    </source>
</evidence>
<dbReference type="GeneTree" id="ENSGT00950000182849"/>
<evidence type="ECO:0000256" key="1">
    <source>
        <dbReference type="ARBA" id="ARBA00022737"/>
    </source>
</evidence>
<comment type="similarity">
    <text evidence="2">Belongs to the NHER family.</text>
</comment>
<dbReference type="OrthoDB" id="10009200at2759"/>
<dbReference type="CDD" id="cd06768">
    <property type="entry name" value="PDZ_NHERF-like"/>
    <property type="match status" value="3"/>
</dbReference>
<evidence type="ECO:0000256" key="3">
    <source>
        <dbReference type="SAM" id="MobiDB-lite"/>
    </source>
</evidence>
<feature type="region of interest" description="Disordered" evidence="3">
    <location>
        <begin position="516"/>
        <end position="792"/>
    </location>
</feature>
<proteinExistence type="inferred from homology"/>
<dbReference type="PROSITE" id="PS50106">
    <property type="entry name" value="PDZ"/>
    <property type="match status" value="4"/>
</dbReference>
<accession>A0A8C5LML9</accession>
<feature type="region of interest" description="Disordered" evidence="3">
    <location>
        <begin position="378"/>
        <end position="416"/>
    </location>
</feature>
<dbReference type="SUPFAM" id="SSF50156">
    <property type="entry name" value="PDZ domain-like"/>
    <property type="match status" value="4"/>
</dbReference>
<dbReference type="Proteomes" id="UP000694569">
    <property type="component" value="Unplaced"/>
</dbReference>
<keyword evidence="6" id="KW-1185">Reference proteome</keyword>
<reference evidence="5" key="1">
    <citation type="submission" date="2025-08" db="UniProtKB">
        <authorList>
            <consortium name="Ensembl"/>
        </authorList>
    </citation>
    <scope>IDENTIFICATION</scope>
</reference>
<dbReference type="GO" id="GO:0043495">
    <property type="term" value="F:protein-membrane adaptor activity"/>
    <property type="evidence" value="ECO:0007669"/>
    <property type="project" value="TreeGrafter"/>
</dbReference>
<dbReference type="GO" id="GO:0016324">
    <property type="term" value="C:apical plasma membrane"/>
    <property type="evidence" value="ECO:0007669"/>
    <property type="project" value="TreeGrafter"/>
</dbReference>
<dbReference type="Gene3D" id="2.30.42.10">
    <property type="match status" value="4"/>
</dbReference>
<dbReference type="InterPro" id="IPR036034">
    <property type="entry name" value="PDZ_sf"/>
</dbReference>